<proteinExistence type="predicted"/>
<sequence>MTGLKSSVTFAIAGSQPEEVCGCTYGRSTLPVGFTLTASIATRDSSNKRICSPTCKNTESASRARKPFQILLAGSTTTNDSIRTACKVAPSAITLHSVVPCWIVTCACDTPKAQ</sequence>
<reference evidence="1" key="1">
    <citation type="submission" date="2021-05" db="EMBL/GenBank/DDBJ databases">
        <authorList>
            <person name="Alioto T."/>
            <person name="Alioto T."/>
            <person name="Gomez Garrido J."/>
        </authorList>
    </citation>
    <scope>NUCLEOTIDE SEQUENCE</scope>
</reference>
<name>A0A8D8BNQ1_CULPI</name>
<accession>A0A8D8BNQ1</accession>
<protein>
    <submittedName>
        <fullName evidence="1">(northern house mosquito) hypothetical protein</fullName>
    </submittedName>
</protein>
<organism evidence="1">
    <name type="scientific">Culex pipiens</name>
    <name type="common">House mosquito</name>
    <dbReference type="NCBI Taxonomy" id="7175"/>
    <lineage>
        <taxon>Eukaryota</taxon>
        <taxon>Metazoa</taxon>
        <taxon>Ecdysozoa</taxon>
        <taxon>Arthropoda</taxon>
        <taxon>Hexapoda</taxon>
        <taxon>Insecta</taxon>
        <taxon>Pterygota</taxon>
        <taxon>Neoptera</taxon>
        <taxon>Endopterygota</taxon>
        <taxon>Diptera</taxon>
        <taxon>Nematocera</taxon>
        <taxon>Culicoidea</taxon>
        <taxon>Culicidae</taxon>
        <taxon>Culicinae</taxon>
        <taxon>Culicini</taxon>
        <taxon>Culex</taxon>
        <taxon>Culex</taxon>
    </lineage>
</organism>
<dbReference type="AlphaFoldDB" id="A0A8D8BNQ1"/>
<evidence type="ECO:0000313" key="1">
    <source>
        <dbReference type="EMBL" id="CAG6479026.1"/>
    </source>
</evidence>
<dbReference type="EMBL" id="HBUE01084298">
    <property type="protein sequence ID" value="CAG6479026.1"/>
    <property type="molecule type" value="Transcribed_RNA"/>
</dbReference>